<gene>
    <name evidence="1" type="primary">ybjI</name>
    <name evidence="1" type="ORF">NCTC10254_02072</name>
</gene>
<sequence>MQFRLITCDMDGTLLDNAKNISDDFWPLLGRLQEQGIIFAPASGRQLETILDMFEKAPNPVSVIAENGALVYHDGEIVSLTTIDKTATMRVLDAIAEHPEVGWEVTLCRADGAFVGHTNEEFARLTAMYYHKLNVVDDVRDYVNDDVIKLALFTRGDPEEVAETVLKDATGDDLAVVVSGTQSIDVIHQDINKGIGLQELAAKVGVPLSQTLAFGDYLNDAELLAAAGTSYAMANGHPQLKAAADHIAPSNEENGVVRVLQQLLDS</sequence>
<dbReference type="Gene3D" id="3.40.50.1000">
    <property type="entry name" value="HAD superfamily/HAD-like"/>
    <property type="match status" value="1"/>
</dbReference>
<dbReference type="PANTHER" id="PTHR10000:SF53">
    <property type="entry name" value="5-AMINO-6-(5-PHOSPHO-D-RIBITYLAMINO)URACIL PHOSPHATASE YBJI-RELATED"/>
    <property type="match status" value="1"/>
</dbReference>
<dbReference type="InterPro" id="IPR006379">
    <property type="entry name" value="HAD-SF_hydro_IIB"/>
</dbReference>
<name>A0A6H9XXM2_9CORY</name>
<dbReference type="AlphaFoldDB" id="A0A6H9XXM2"/>
<dbReference type="EC" id="3.1.3.-" evidence="1"/>
<accession>A0A6H9XXM2</accession>
<dbReference type="SFLD" id="SFLDG01140">
    <property type="entry name" value="C2.B:_Phosphomannomutase_and_P"/>
    <property type="match status" value="1"/>
</dbReference>
<dbReference type="InterPro" id="IPR023214">
    <property type="entry name" value="HAD_sf"/>
</dbReference>
<dbReference type="SUPFAM" id="SSF56784">
    <property type="entry name" value="HAD-like"/>
    <property type="match status" value="1"/>
</dbReference>
<evidence type="ECO:0000313" key="1">
    <source>
        <dbReference type="EMBL" id="SPW31322.1"/>
    </source>
</evidence>
<dbReference type="NCBIfam" id="TIGR01484">
    <property type="entry name" value="HAD-SF-IIB"/>
    <property type="match status" value="1"/>
</dbReference>
<reference evidence="1 2" key="1">
    <citation type="submission" date="2018-06" db="EMBL/GenBank/DDBJ databases">
        <authorList>
            <consortium name="Pathogen Informatics"/>
            <person name="Doyle S."/>
        </authorList>
    </citation>
    <scope>NUCLEOTIDE SEQUENCE [LARGE SCALE GENOMIC DNA]</scope>
    <source>
        <strain evidence="1 2">NCTC10254</strain>
    </source>
</reference>
<dbReference type="InterPro" id="IPR000150">
    <property type="entry name" value="Cof"/>
</dbReference>
<evidence type="ECO:0000313" key="2">
    <source>
        <dbReference type="Proteomes" id="UP000249886"/>
    </source>
</evidence>
<dbReference type="EMBL" id="UARK01000031">
    <property type="protein sequence ID" value="SPW31322.1"/>
    <property type="molecule type" value="Genomic_DNA"/>
</dbReference>
<protein>
    <submittedName>
        <fullName evidence="1">Phosphatase YbjI</fullName>
        <ecNumber evidence="1">3.1.3.-</ecNumber>
    </submittedName>
</protein>
<dbReference type="Pfam" id="PF08282">
    <property type="entry name" value="Hydrolase_3"/>
    <property type="match status" value="1"/>
</dbReference>
<keyword evidence="1" id="KW-0378">Hydrolase</keyword>
<dbReference type="InterPro" id="IPR036412">
    <property type="entry name" value="HAD-like_sf"/>
</dbReference>
<dbReference type="RefSeq" id="WP_005527146.1">
    <property type="nucleotide sequence ID" value="NZ_CP050134.2"/>
</dbReference>
<organism evidence="1 2">
    <name type="scientific">Corynebacterium matruchotii</name>
    <dbReference type="NCBI Taxonomy" id="43768"/>
    <lineage>
        <taxon>Bacteria</taxon>
        <taxon>Bacillati</taxon>
        <taxon>Actinomycetota</taxon>
        <taxon>Actinomycetes</taxon>
        <taxon>Mycobacteriales</taxon>
        <taxon>Corynebacteriaceae</taxon>
        <taxon>Corynebacterium</taxon>
    </lineage>
</organism>
<dbReference type="Gene3D" id="3.30.1240.10">
    <property type="match status" value="1"/>
</dbReference>
<dbReference type="GO" id="GO:0000287">
    <property type="term" value="F:magnesium ion binding"/>
    <property type="evidence" value="ECO:0007669"/>
    <property type="project" value="TreeGrafter"/>
</dbReference>
<dbReference type="Proteomes" id="UP000249886">
    <property type="component" value="Unassembled WGS sequence"/>
</dbReference>
<proteinExistence type="predicted"/>
<dbReference type="NCBIfam" id="TIGR00099">
    <property type="entry name" value="Cof-subfamily"/>
    <property type="match status" value="1"/>
</dbReference>
<dbReference type="GO" id="GO:0005829">
    <property type="term" value="C:cytosol"/>
    <property type="evidence" value="ECO:0007669"/>
    <property type="project" value="TreeGrafter"/>
</dbReference>
<dbReference type="PANTHER" id="PTHR10000">
    <property type="entry name" value="PHOSPHOSERINE PHOSPHATASE"/>
    <property type="match status" value="1"/>
</dbReference>
<dbReference type="GeneID" id="84575144"/>
<dbReference type="GO" id="GO:0016791">
    <property type="term" value="F:phosphatase activity"/>
    <property type="evidence" value="ECO:0007669"/>
    <property type="project" value="TreeGrafter"/>
</dbReference>
<dbReference type="CDD" id="cd07518">
    <property type="entry name" value="HAD_YbiV-Like"/>
    <property type="match status" value="1"/>
</dbReference>
<dbReference type="SFLD" id="SFLDS00003">
    <property type="entry name" value="Haloacid_Dehalogenase"/>
    <property type="match status" value="1"/>
</dbReference>
<comment type="caution">
    <text evidence="1">The sequence shown here is derived from an EMBL/GenBank/DDBJ whole genome shotgun (WGS) entry which is preliminary data.</text>
</comment>